<dbReference type="Pfam" id="PF21139">
    <property type="entry name" value="BT_MCC_alpha"/>
    <property type="match status" value="1"/>
</dbReference>
<dbReference type="InterPro" id="IPR005482">
    <property type="entry name" value="Biotin_COase_C"/>
</dbReference>
<accession>A0A852TTQ5</accession>
<dbReference type="AlphaFoldDB" id="A0A852TTQ5"/>
<reference evidence="10 11" key="1">
    <citation type="submission" date="2020-07" db="EMBL/GenBank/DDBJ databases">
        <title>Sequencing the genomes of 1000 actinobacteria strains.</title>
        <authorList>
            <person name="Klenk H.-P."/>
        </authorList>
    </citation>
    <scope>NUCLEOTIDE SEQUENCE [LARGE SCALE GENOMIC DNA]</scope>
    <source>
        <strain evidence="10 11">CXB654</strain>
    </source>
</reference>
<dbReference type="InterPro" id="IPR050856">
    <property type="entry name" value="Biotin_carboxylase_complex"/>
</dbReference>
<dbReference type="InterPro" id="IPR000089">
    <property type="entry name" value="Biotin_lipoyl"/>
</dbReference>
<dbReference type="Gene3D" id="2.40.50.100">
    <property type="match status" value="1"/>
</dbReference>
<evidence type="ECO:0000259" key="9">
    <source>
        <dbReference type="PROSITE" id="PS50979"/>
    </source>
</evidence>
<dbReference type="Pfam" id="PF02785">
    <property type="entry name" value="Biotin_carb_C"/>
    <property type="match status" value="1"/>
</dbReference>
<sequence>MITTLLVANRGEIARRIFRTCRALGIGTVAVHTDDTADDPFVAEADAAVRLPGAAPADTYLRADLIVAAAGTAGADAVHPGYGFLSENAGFARAVIEAGLTWVGPDPGAIEQMGAKIGAKALMERAGVPVLPELRPRDIAEPDLPVLVKASAGGGGRGMRVVRSLAELPGEVEAARSEALSAFGDPAVFCEPYVRAGRHIEVQILADTRGTVWALGERDCSIQRRHQKIIEETPAPGIGEPTRRALHEAAVLAARSIGYVGAGTVEFLLAPDGSFAFLEMNTRLQVEHPVTECVTGLDLVEWQLRIAEGAALEGGPPAPRGHAVEARLYAEDPARDWRPHSGTVLRFEVPAAIARFEAPGRSGVRLDSGVEDGARVSVHHDPMLAKAVAWAPTRGDAVRRLAAALAGSRIHGVVTNRDLLVRLLDHPAFGRGEVHTGFLAEHGLDALARPLADPGARRLSALAAALADAAGNRRGARVLGGLPSGWRNLASQPQRKAYRAPDGEKIEVGYLFTRSGLRAEGHDGVELVRADPERVVLVADGVRRTFDVAAYTDMTCVDSPLGPVALVPVGRFSDPSAQVAPGTLLAPMPGTVSRLAVGPGARVARGQPLMWLEAMKMEHRITAPADGVVADLPAAVGLRVESGSVLAVVTEEEST</sequence>
<dbReference type="SUPFAM" id="SSF51246">
    <property type="entry name" value="Rudiment single hybrid motif"/>
    <property type="match status" value="1"/>
</dbReference>
<dbReference type="Pfam" id="PF02786">
    <property type="entry name" value="CPSase_L_D2"/>
    <property type="match status" value="1"/>
</dbReference>
<evidence type="ECO:0000256" key="3">
    <source>
        <dbReference type="ARBA" id="ARBA00022741"/>
    </source>
</evidence>
<feature type="domain" description="ATP-grasp" evidence="8">
    <location>
        <begin position="120"/>
        <end position="308"/>
    </location>
</feature>
<proteinExistence type="predicted"/>
<dbReference type="InterPro" id="IPR005479">
    <property type="entry name" value="CPAse_ATP-bd"/>
</dbReference>
<dbReference type="Pfam" id="PF00364">
    <property type="entry name" value="Biotin_lipoyl"/>
    <property type="match status" value="1"/>
</dbReference>
<dbReference type="PROSITE" id="PS50968">
    <property type="entry name" value="BIOTINYL_LIPOYL"/>
    <property type="match status" value="1"/>
</dbReference>
<keyword evidence="4 6" id="KW-0067">ATP-binding</keyword>
<dbReference type="PROSITE" id="PS50979">
    <property type="entry name" value="BC"/>
    <property type="match status" value="1"/>
</dbReference>
<evidence type="ECO:0000259" key="7">
    <source>
        <dbReference type="PROSITE" id="PS50968"/>
    </source>
</evidence>
<keyword evidence="5" id="KW-0092">Biotin</keyword>
<dbReference type="CDD" id="cd06850">
    <property type="entry name" value="biotinyl_domain"/>
    <property type="match status" value="1"/>
</dbReference>
<evidence type="ECO:0000313" key="11">
    <source>
        <dbReference type="Proteomes" id="UP000589036"/>
    </source>
</evidence>
<dbReference type="PANTHER" id="PTHR18866">
    <property type="entry name" value="CARBOXYLASE:PYRUVATE/ACETYL-COA/PROPIONYL-COA CARBOXYLASE"/>
    <property type="match status" value="1"/>
</dbReference>
<dbReference type="InterPro" id="IPR011764">
    <property type="entry name" value="Biotin_carboxylation_dom"/>
</dbReference>
<dbReference type="PANTHER" id="PTHR18866:SF126">
    <property type="entry name" value="BIOTIN CARBOXYLASE"/>
    <property type="match status" value="1"/>
</dbReference>
<evidence type="ECO:0000313" key="10">
    <source>
        <dbReference type="EMBL" id="NYE46232.1"/>
    </source>
</evidence>
<dbReference type="Proteomes" id="UP000589036">
    <property type="component" value="Unassembled WGS sequence"/>
</dbReference>
<dbReference type="InterPro" id="IPR011761">
    <property type="entry name" value="ATP-grasp"/>
</dbReference>
<comment type="caution">
    <text evidence="10">The sequence shown here is derived from an EMBL/GenBank/DDBJ whole genome shotgun (WGS) entry which is preliminary data.</text>
</comment>
<dbReference type="InterPro" id="IPR011053">
    <property type="entry name" value="Single_hybrid_motif"/>
</dbReference>
<dbReference type="EC" id="6.4.1.3" evidence="10"/>
<keyword evidence="2 10" id="KW-0436">Ligase</keyword>
<keyword evidence="3 6" id="KW-0547">Nucleotide-binding</keyword>
<dbReference type="GO" id="GO:0004658">
    <property type="term" value="F:propionyl-CoA carboxylase activity"/>
    <property type="evidence" value="ECO:0007669"/>
    <property type="project" value="UniProtKB-EC"/>
</dbReference>
<dbReference type="InterPro" id="IPR005481">
    <property type="entry name" value="BC-like_N"/>
</dbReference>
<dbReference type="GO" id="GO:0046872">
    <property type="term" value="F:metal ion binding"/>
    <property type="evidence" value="ECO:0007669"/>
    <property type="project" value="InterPro"/>
</dbReference>
<evidence type="ECO:0000256" key="4">
    <source>
        <dbReference type="ARBA" id="ARBA00022840"/>
    </source>
</evidence>
<dbReference type="PROSITE" id="PS50975">
    <property type="entry name" value="ATP_GRASP"/>
    <property type="match status" value="1"/>
</dbReference>
<dbReference type="SUPFAM" id="SSF52440">
    <property type="entry name" value="PreATP-grasp domain"/>
    <property type="match status" value="1"/>
</dbReference>
<evidence type="ECO:0000256" key="6">
    <source>
        <dbReference type="PROSITE-ProRule" id="PRU00409"/>
    </source>
</evidence>
<organism evidence="10 11">
    <name type="scientific">Spinactinospora alkalitolerans</name>
    <dbReference type="NCBI Taxonomy" id="687207"/>
    <lineage>
        <taxon>Bacteria</taxon>
        <taxon>Bacillati</taxon>
        <taxon>Actinomycetota</taxon>
        <taxon>Actinomycetes</taxon>
        <taxon>Streptosporangiales</taxon>
        <taxon>Nocardiopsidaceae</taxon>
        <taxon>Spinactinospora</taxon>
    </lineage>
</organism>
<evidence type="ECO:0000256" key="5">
    <source>
        <dbReference type="ARBA" id="ARBA00023267"/>
    </source>
</evidence>
<evidence type="ECO:0000256" key="1">
    <source>
        <dbReference type="ARBA" id="ARBA00001953"/>
    </source>
</evidence>
<dbReference type="InterPro" id="IPR016185">
    <property type="entry name" value="PreATP-grasp_dom_sf"/>
</dbReference>
<dbReference type="PROSITE" id="PS00188">
    <property type="entry name" value="BIOTIN"/>
    <property type="match status" value="1"/>
</dbReference>
<protein>
    <submittedName>
        <fullName evidence="10">Propionyl-CoA carboxylase alpha chain</fullName>
        <ecNumber evidence="10">6.4.1.3</ecNumber>
    </submittedName>
</protein>
<evidence type="ECO:0000256" key="2">
    <source>
        <dbReference type="ARBA" id="ARBA00022598"/>
    </source>
</evidence>
<dbReference type="PROSITE" id="PS00867">
    <property type="entry name" value="CPSASE_2"/>
    <property type="match status" value="1"/>
</dbReference>
<comment type="cofactor">
    <cofactor evidence="1">
        <name>biotin</name>
        <dbReference type="ChEBI" id="CHEBI:57586"/>
    </cofactor>
</comment>
<dbReference type="InterPro" id="IPR011054">
    <property type="entry name" value="Rudment_hybrid_motif"/>
</dbReference>
<dbReference type="SMART" id="SM00878">
    <property type="entry name" value="Biotin_carb_C"/>
    <property type="match status" value="1"/>
</dbReference>
<feature type="domain" description="Lipoyl-binding" evidence="7">
    <location>
        <begin position="569"/>
        <end position="650"/>
    </location>
</feature>
<dbReference type="Pfam" id="PF00289">
    <property type="entry name" value="Biotin_carb_N"/>
    <property type="match status" value="1"/>
</dbReference>
<dbReference type="InterPro" id="IPR048429">
    <property type="entry name" value="MCC_alpha_BT"/>
</dbReference>
<feature type="domain" description="Biotin carboxylation" evidence="9">
    <location>
        <begin position="1"/>
        <end position="444"/>
    </location>
</feature>
<evidence type="ECO:0000259" key="8">
    <source>
        <dbReference type="PROSITE" id="PS50975"/>
    </source>
</evidence>
<dbReference type="Gene3D" id="3.30.470.20">
    <property type="entry name" value="ATP-grasp fold, B domain"/>
    <property type="match status" value="1"/>
</dbReference>
<dbReference type="SUPFAM" id="SSF51230">
    <property type="entry name" value="Single hybrid motif"/>
    <property type="match status" value="1"/>
</dbReference>
<dbReference type="EMBL" id="JACCCC010000001">
    <property type="protein sequence ID" value="NYE46232.1"/>
    <property type="molecule type" value="Genomic_DNA"/>
</dbReference>
<gene>
    <name evidence="10" type="ORF">HDA32_001352</name>
</gene>
<dbReference type="GO" id="GO:0005524">
    <property type="term" value="F:ATP binding"/>
    <property type="evidence" value="ECO:0007669"/>
    <property type="project" value="UniProtKB-UniRule"/>
</dbReference>
<dbReference type="SUPFAM" id="SSF56059">
    <property type="entry name" value="Glutathione synthetase ATP-binding domain-like"/>
    <property type="match status" value="1"/>
</dbReference>
<keyword evidence="11" id="KW-1185">Reference proteome</keyword>
<dbReference type="RefSeq" id="WP_179642369.1">
    <property type="nucleotide sequence ID" value="NZ_BAAAYY010000013.1"/>
</dbReference>
<dbReference type="InterPro" id="IPR001882">
    <property type="entry name" value="Biotin_BS"/>
</dbReference>
<name>A0A852TTQ5_9ACTN</name>